<evidence type="ECO:0000256" key="1">
    <source>
        <dbReference type="SAM" id="Phobius"/>
    </source>
</evidence>
<dbReference type="InterPro" id="IPR003675">
    <property type="entry name" value="Rce1/LyrA-like_dom"/>
</dbReference>
<dbReference type="GO" id="GO:0006508">
    <property type="term" value="P:proteolysis"/>
    <property type="evidence" value="ECO:0007669"/>
    <property type="project" value="UniProtKB-KW"/>
</dbReference>
<evidence type="ECO:0000313" key="4">
    <source>
        <dbReference type="Proteomes" id="UP000199532"/>
    </source>
</evidence>
<dbReference type="EMBL" id="FNXY01000002">
    <property type="protein sequence ID" value="SEI56752.1"/>
    <property type="molecule type" value="Genomic_DNA"/>
</dbReference>
<dbReference type="OrthoDB" id="960231at2"/>
<dbReference type="GO" id="GO:0080120">
    <property type="term" value="P:CAAX-box protein maturation"/>
    <property type="evidence" value="ECO:0007669"/>
    <property type="project" value="UniProtKB-ARBA"/>
</dbReference>
<evidence type="ECO:0000259" key="2">
    <source>
        <dbReference type="Pfam" id="PF02517"/>
    </source>
</evidence>
<feature type="domain" description="CAAX prenyl protease 2/Lysostaphin resistance protein A-like" evidence="2">
    <location>
        <begin position="85"/>
        <end position="235"/>
    </location>
</feature>
<keyword evidence="4" id="KW-1185">Reference proteome</keyword>
<feature type="transmembrane region" description="Helical" evidence="1">
    <location>
        <begin position="34"/>
        <end position="53"/>
    </location>
</feature>
<gene>
    <name evidence="3" type="ORF">SAMN04487995_1400</name>
</gene>
<dbReference type="AlphaFoldDB" id="A0A1H6S001"/>
<feature type="transmembrane region" description="Helical" evidence="1">
    <location>
        <begin position="197"/>
        <end position="218"/>
    </location>
</feature>
<proteinExistence type="predicted"/>
<keyword evidence="1" id="KW-0472">Membrane</keyword>
<keyword evidence="3" id="KW-0378">Hydrolase</keyword>
<keyword evidence="3" id="KW-0645">Protease</keyword>
<accession>A0A1H6S001</accession>
<dbReference type="Pfam" id="PF02517">
    <property type="entry name" value="Rce1-like"/>
    <property type="match status" value="1"/>
</dbReference>
<dbReference type="GO" id="GO:0004175">
    <property type="term" value="F:endopeptidase activity"/>
    <property type="evidence" value="ECO:0007669"/>
    <property type="project" value="UniProtKB-ARBA"/>
</dbReference>
<reference evidence="3 4" key="1">
    <citation type="submission" date="2016-10" db="EMBL/GenBank/DDBJ databases">
        <authorList>
            <person name="de Groot N.N."/>
        </authorList>
    </citation>
    <scope>NUCLEOTIDE SEQUENCE [LARGE SCALE GENOMIC DNA]</scope>
    <source>
        <strain evidence="3 4">DSM 19938</strain>
    </source>
</reference>
<organism evidence="3 4">
    <name type="scientific">Dyadobacter koreensis</name>
    <dbReference type="NCBI Taxonomy" id="408657"/>
    <lineage>
        <taxon>Bacteria</taxon>
        <taxon>Pseudomonadati</taxon>
        <taxon>Bacteroidota</taxon>
        <taxon>Cytophagia</taxon>
        <taxon>Cytophagales</taxon>
        <taxon>Spirosomataceae</taxon>
        <taxon>Dyadobacter</taxon>
    </lineage>
</organism>
<keyword evidence="1" id="KW-0812">Transmembrane</keyword>
<protein>
    <submittedName>
        <fullName evidence="3">CAAX protease self-immunity</fullName>
    </submittedName>
</protein>
<feature type="transmembrane region" description="Helical" evidence="1">
    <location>
        <begin position="135"/>
        <end position="156"/>
    </location>
</feature>
<name>A0A1H6S001_9BACT</name>
<dbReference type="STRING" id="408657.SAMN04487995_1400"/>
<feature type="transmembrane region" description="Helical" evidence="1">
    <location>
        <begin position="168"/>
        <end position="185"/>
    </location>
</feature>
<keyword evidence="1" id="KW-1133">Transmembrane helix</keyword>
<evidence type="ECO:0000313" key="3">
    <source>
        <dbReference type="EMBL" id="SEI56752.1"/>
    </source>
</evidence>
<dbReference type="Proteomes" id="UP000199532">
    <property type="component" value="Unassembled WGS sequence"/>
</dbReference>
<sequence>MLKNILTFYRNPYAGFNTGKNETIKERLTLFKKAFIFCFCSCIIIVLFIIMVIEEILESKFNISIIENLHNIWNEFRAWNSPLDAFLKISIIGPLREEILFRLPLITKSPFLRLAIFLGWVDFLFPELFNFKFLSWSYGIVLLIILAGISVSEKIYDQNFQTVFQKKNYNYMCWGLTIAFALAHISNFTPLNGSFIYLYPFYVLPQFVYGIVFSYLAIRFNSLLWPFLLHASINSASEIHRLITELF</sequence>